<evidence type="ECO:0000313" key="1">
    <source>
        <dbReference type="EMBL" id="GHO45369.1"/>
    </source>
</evidence>
<protein>
    <submittedName>
        <fullName evidence="1">Uncharacterized protein</fullName>
    </submittedName>
</protein>
<proteinExistence type="predicted"/>
<dbReference type="AlphaFoldDB" id="A0A8J3I618"/>
<sequence>MRYAITYRLLHPAYLPSISSTEIVAYTHAELERKLVKVVGKWKDQGYKVRVTQVKQASAL</sequence>
<dbReference type="EMBL" id="BNJF01000001">
    <property type="protein sequence ID" value="GHO45369.1"/>
    <property type="molecule type" value="Genomic_DNA"/>
</dbReference>
<reference evidence="1" key="1">
    <citation type="submission" date="2020-10" db="EMBL/GenBank/DDBJ databases">
        <title>Taxonomic study of unclassified bacteria belonging to the class Ktedonobacteria.</title>
        <authorList>
            <person name="Yabe S."/>
            <person name="Wang C.M."/>
            <person name="Zheng Y."/>
            <person name="Sakai Y."/>
            <person name="Cavaletti L."/>
            <person name="Monciardini P."/>
            <person name="Donadio S."/>
        </authorList>
    </citation>
    <scope>NUCLEOTIDE SEQUENCE</scope>
    <source>
        <strain evidence="1">SOSP1-1</strain>
    </source>
</reference>
<evidence type="ECO:0000313" key="2">
    <source>
        <dbReference type="Proteomes" id="UP000612362"/>
    </source>
</evidence>
<name>A0A8J3I618_9CHLR</name>
<dbReference type="Proteomes" id="UP000612362">
    <property type="component" value="Unassembled WGS sequence"/>
</dbReference>
<gene>
    <name evidence="1" type="ORF">KSX_35320</name>
</gene>
<accession>A0A8J3I618</accession>
<keyword evidence="2" id="KW-1185">Reference proteome</keyword>
<dbReference type="RefSeq" id="WP_220194707.1">
    <property type="nucleotide sequence ID" value="NZ_BNJF01000001.1"/>
</dbReference>
<comment type="caution">
    <text evidence="1">The sequence shown here is derived from an EMBL/GenBank/DDBJ whole genome shotgun (WGS) entry which is preliminary data.</text>
</comment>
<organism evidence="1 2">
    <name type="scientific">Ktedonospora formicarum</name>
    <dbReference type="NCBI Taxonomy" id="2778364"/>
    <lineage>
        <taxon>Bacteria</taxon>
        <taxon>Bacillati</taxon>
        <taxon>Chloroflexota</taxon>
        <taxon>Ktedonobacteria</taxon>
        <taxon>Ktedonobacterales</taxon>
        <taxon>Ktedonobacteraceae</taxon>
        <taxon>Ktedonospora</taxon>
    </lineage>
</organism>